<proteinExistence type="predicted"/>
<organism evidence="2">
    <name type="scientific">Pycnococcus provasolii</name>
    <dbReference type="NCBI Taxonomy" id="41880"/>
    <lineage>
        <taxon>Eukaryota</taxon>
        <taxon>Viridiplantae</taxon>
        <taxon>Chlorophyta</taxon>
        <taxon>Pseudoscourfieldiophyceae</taxon>
        <taxon>Pseudoscourfieldiales</taxon>
        <taxon>Pycnococcaceae</taxon>
        <taxon>Pycnococcus</taxon>
    </lineage>
</organism>
<evidence type="ECO:0000259" key="1">
    <source>
        <dbReference type="Pfam" id="PF03184"/>
    </source>
</evidence>
<dbReference type="Pfam" id="PF03184">
    <property type="entry name" value="DDE_1"/>
    <property type="match status" value="1"/>
</dbReference>
<gene>
    <name evidence="2" type="ORF">PPRO1316_LOCUS1643</name>
</gene>
<dbReference type="EMBL" id="HBHV01002294">
    <property type="protein sequence ID" value="CAE0010863.1"/>
    <property type="molecule type" value="Transcribed_RNA"/>
</dbReference>
<dbReference type="GO" id="GO:0003676">
    <property type="term" value="F:nucleic acid binding"/>
    <property type="evidence" value="ECO:0007669"/>
    <property type="project" value="InterPro"/>
</dbReference>
<feature type="domain" description="DDE-1" evidence="1">
    <location>
        <begin position="43"/>
        <end position="179"/>
    </location>
</feature>
<name>A0A7S2YXM6_9CHLO</name>
<protein>
    <recommendedName>
        <fullName evidence="1">DDE-1 domain-containing protein</fullName>
    </recommendedName>
</protein>
<accession>A0A7S2YXM6</accession>
<dbReference type="AlphaFoldDB" id="A0A7S2YXM6"/>
<sequence>MLGGSDGQFRDIPAFGVFNDKCSVDAHTLATWAPSCRHPRGKATYGWNEKGSVNGSKFGEYLGILKEAYEVTIDNPLLLILDGVQTHLNMTNLKYCREHGIHLVLRPPNTSHLTQNEDLVHFNVFKKLLRVSKKERHTAKIMERLEGGVQSALTADDLVMCCKAPWEDAFSATRCEMAWKVAGSGDGPGCGL</sequence>
<dbReference type="InterPro" id="IPR004875">
    <property type="entry name" value="DDE_SF_endonuclease_dom"/>
</dbReference>
<reference evidence="2" key="1">
    <citation type="submission" date="2021-01" db="EMBL/GenBank/DDBJ databases">
        <authorList>
            <person name="Corre E."/>
            <person name="Pelletier E."/>
            <person name="Niang G."/>
            <person name="Scheremetjew M."/>
            <person name="Finn R."/>
            <person name="Kale V."/>
            <person name="Holt S."/>
            <person name="Cochrane G."/>
            <person name="Meng A."/>
            <person name="Brown T."/>
            <person name="Cohen L."/>
        </authorList>
    </citation>
    <scope>NUCLEOTIDE SEQUENCE</scope>
    <source>
        <strain evidence="2">RCC2336</strain>
    </source>
</reference>
<evidence type="ECO:0000313" key="2">
    <source>
        <dbReference type="EMBL" id="CAE0010863.1"/>
    </source>
</evidence>